<dbReference type="AlphaFoldDB" id="A0ABD3X7I1"/>
<reference evidence="5 6" key="1">
    <citation type="submission" date="2024-11" db="EMBL/GenBank/DDBJ databases">
        <title>Chromosome-level genome assembly of the freshwater bivalve Anodonta woodiana.</title>
        <authorList>
            <person name="Chen X."/>
        </authorList>
    </citation>
    <scope>NUCLEOTIDE SEQUENCE [LARGE SCALE GENOMIC DNA]</scope>
    <source>
        <strain evidence="5">MN2024</strain>
        <tissue evidence="5">Gills</tissue>
    </source>
</reference>
<protein>
    <recommendedName>
        <fullName evidence="4">Hyaluronan-mediated motility receptor C-terminal domain-containing protein</fullName>
    </recommendedName>
</protein>
<keyword evidence="2" id="KW-0963">Cytoplasm</keyword>
<evidence type="ECO:0000256" key="1">
    <source>
        <dbReference type="ARBA" id="ARBA00004186"/>
    </source>
</evidence>
<evidence type="ECO:0000313" key="5">
    <source>
        <dbReference type="EMBL" id="KAL3880958.1"/>
    </source>
</evidence>
<organism evidence="5 6">
    <name type="scientific">Sinanodonta woodiana</name>
    <name type="common">Chinese pond mussel</name>
    <name type="synonym">Anodonta woodiana</name>
    <dbReference type="NCBI Taxonomy" id="1069815"/>
    <lineage>
        <taxon>Eukaryota</taxon>
        <taxon>Metazoa</taxon>
        <taxon>Spiralia</taxon>
        <taxon>Lophotrochozoa</taxon>
        <taxon>Mollusca</taxon>
        <taxon>Bivalvia</taxon>
        <taxon>Autobranchia</taxon>
        <taxon>Heteroconchia</taxon>
        <taxon>Palaeoheterodonta</taxon>
        <taxon>Unionida</taxon>
        <taxon>Unionoidea</taxon>
        <taxon>Unionidae</taxon>
        <taxon>Unioninae</taxon>
        <taxon>Sinanodonta</taxon>
    </lineage>
</organism>
<dbReference type="InterPro" id="IPR026203">
    <property type="entry name" value="IHABP"/>
</dbReference>
<evidence type="ECO:0000313" key="6">
    <source>
        <dbReference type="Proteomes" id="UP001634394"/>
    </source>
</evidence>
<evidence type="ECO:0000256" key="2">
    <source>
        <dbReference type="ARBA" id="ARBA00022490"/>
    </source>
</evidence>
<keyword evidence="3" id="KW-0206">Cytoskeleton</keyword>
<feature type="domain" description="Hyaluronan-mediated motility receptor C-terminal" evidence="4">
    <location>
        <begin position="92"/>
        <end position="180"/>
    </location>
</feature>
<sequence>MCNELLKKNSKLEQELFSAVKEGCDFEERAEALRRYSSFLYSRIVTLTISAHTFSKKTTRFQKNMEQLMAEQKLHYEAEIKNLKHQLGESCNSEEMEKIKEESEKWKQMYSELLAKVEPFMEQIENYELEKQALLGQRMSTQADLEKLSKDYVKLLGHQNQKQKIHHINKLKEEKFNLQKVP</sequence>
<comment type="subcellular location">
    <subcellularLocation>
        <location evidence="1">Cytoplasm</location>
        <location evidence="1">Cytoskeleton</location>
        <location evidence="1">Spindle</location>
    </subcellularLocation>
</comment>
<keyword evidence="6" id="KW-1185">Reference proteome</keyword>
<proteinExistence type="predicted"/>
<dbReference type="PANTHER" id="PTHR18956:SF6">
    <property type="entry name" value="HYALURONAN MEDIATED MOTILITY RECEPTOR"/>
    <property type="match status" value="1"/>
</dbReference>
<evidence type="ECO:0000256" key="3">
    <source>
        <dbReference type="ARBA" id="ARBA00023212"/>
    </source>
</evidence>
<name>A0ABD3X7I1_SINWO</name>
<dbReference type="GO" id="GO:0005819">
    <property type="term" value="C:spindle"/>
    <property type="evidence" value="ECO:0007669"/>
    <property type="project" value="UniProtKB-SubCell"/>
</dbReference>
<dbReference type="Proteomes" id="UP001634394">
    <property type="component" value="Unassembled WGS sequence"/>
</dbReference>
<dbReference type="EMBL" id="JBJQND010000004">
    <property type="protein sequence ID" value="KAL3880958.1"/>
    <property type="molecule type" value="Genomic_DNA"/>
</dbReference>
<dbReference type="PANTHER" id="PTHR18956">
    <property type="entry name" value="HYALURONAN MEDIATED MOTILITY RECEPTOR"/>
    <property type="match status" value="1"/>
</dbReference>
<dbReference type="InterPro" id="IPR031794">
    <property type="entry name" value="HMMR_C"/>
</dbReference>
<accession>A0ABD3X7I1</accession>
<evidence type="ECO:0000259" key="4">
    <source>
        <dbReference type="Pfam" id="PF15908"/>
    </source>
</evidence>
<dbReference type="Pfam" id="PF15908">
    <property type="entry name" value="HMMR_C"/>
    <property type="match status" value="1"/>
</dbReference>
<gene>
    <name evidence="5" type="ORF">ACJMK2_033160</name>
</gene>
<comment type="caution">
    <text evidence="5">The sequence shown here is derived from an EMBL/GenBank/DDBJ whole genome shotgun (WGS) entry which is preliminary data.</text>
</comment>